<proteinExistence type="predicted"/>
<dbReference type="RefSeq" id="WP_377788275.1">
    <property type="nucleotide sequence ID" value="NZ_JBHLYQ010000021.1"/>
</dbReference>
<dbReference type="EMBL" id="JBHLYQ010000021">
    <property type="protein sequence ID" value="MFC0081232.1"/>
    <property type="molecule type" value="Genomic_DNA"/>
</dbReference>
<keyword evidence="2" id="KW-1133">Transmembrane helix</keyword>
<feature type="transmembrane region" description="Helical" evidence="2">
    <location>
        <begin position="49"/>
        <end position="70"/>
    </location>
</feature>
<evidence type="ECO:0000313" key="4">
    <source>
        <dbReference type="Proteomes" id="UP001589788"/>
    </source>
</evidence>
<evidence type="ECO:0000256" key="2">
    <source>
        <dbReference type="SAM" id="Phobius"/>
    </source>
</evidence>
<organism evidence="3 4">
    <name type="scientific">Aciditerrimonas ferrireducens</name>
    <dbReference type="NCBI Taxonomy" id="667306"/>
    <lineage>
        <taxon>Bacteria</taxon>
        <taxon>Bacillati</taxon>
        <taxon>Actinomycetota</taxon>
        <taxon>Acidimicrobiia</taxon>
        <taxon>Acidimicrobiales</taxon>
        <taxon>Acidimicrobiaceae</taxon>
        <taxon>Aciditerrimonas</taxon>
    </lineage>
</organism>
<evidence type="ECO:0000313" key="3">
    <source>
        <dbReference type="EMBL" id="MFC0081232.1"/>
    </source>
</evidence>
<dbReference type="InterPro" id="IPR012902">
    <property type="entry name" value="N_methyl_site"/>
</dbReference>
<reference evidence="3 4" key="1">
    <citation type="submission" date="2024-09" db="EMBL/GenBank/DDBJ databases">
        <authorList>
            <person name="Sun Q."/>
            <person name="Mori K."/>
        </authorList>
    </citation>
    <scope>NUCLEOTIDE SEQUENCE [LARGE SCALE GENOMIC DNA]</scope>
    <source>
        <strain evidence="3 4">JCM 15389</strain>
    </source>
</reference>
<keyword evidence="2" id="KW-0812">Transmembrane</keyword>
<keyword evidence="4" id="KW-1185">Reference proteome</keyword>
<sequence>MGRRLPSLRNEGVGAGCGRARRRIAPGAPGRAADGRTEPTEAGFSLVEVVVAVVVLLVVLVPVGSLLAISDQVTSTGRFRATAEQLAASDLSAVELEAAEHPGVLPPFSGVPGLPVAVASPTGSPPAWNTTQPALLTTEGTEQYRQWVDGSWCDEAPTTSSGTAGQLASVGQGPPVFLVVVKVVWGPSGADLGVTAPSTSSVVSAQVLAPQPAWPPTSGQATSECPADLG</sequence>
<feature type="region of interest" description="Disordered" evidence="1">
    <location>
        <begin position="1"/>
        <end position="37"/>
    </location>
</feature>
<protein>
    <submittedName>
        <fullName evidence="3">Prepilin-type N-terminal cleavage/methylation domain-containing protein</fullName>
    </submittedName>
</protein>
<feature type="region of interest" description="Disordered" evidence="1">
    <location>
        <begin position="211"/>
        <end position="230"/>
    </location>
</feature>
<comment type="caution">
    <text evidence="3">The sequence shown here is derived from an EMBL/GenBank/DDBJ whole genome shotgun (WGS) entry which is preliminary data.</text>
</comment>
<name>A0ABV6C0M5_9ACTN</name>
<keyword evidence="2" id="KW-0472">Membrane</keyword>
<dbReference type="Pfam" id="PF07963">
    <property type="entry name" value="N_methyl"/>
    <property type="match status" value="1"/>
</dbReference>
<evidence type="ECO:0000256" key="1">
    <source>
        <dbReference type="SAM" id="MobiDB-lite"/>
    </source>
</evidence>
<gene>
    <name evidence="3" type="ORF">ACFFRE_03535</name>
</gene>
<dbReference type="Proteomes" id="UP001589788">
    <property type="component" value="Unassembled WGS sequence"/>
</dbReference>
<accession>A0ABV6C0M5</accession>